<protein>
    <submittedName>
        <fullName evidence="1">Uncharacterized protein</fullName>
    </submittedName>
</protein>
<gene>
    <name evidence="1" type="ORF">GCM10017581_016020</name>
</gene>
<sequence length="178" mass="18469">MTVPLRQVYAVADPSGTTRQTGRDFDTAGAVTGALTTTALSGGRPGWFTCHTLGLPDELDEVTACLEPGSPAWSQLVDVLTNMLASAHTQGGRRPRTLSGAQLVAEAQRLLQHGEYAPCGATVGGVAVAGVRFDRTRATADSAVELLLFVHAGHLIAIESHDGAGLPRTLEVNQSVAA</sequence>
<dbReference type="AlphaFoldDB" id="A0A9W6NKJ2"/>
<dbReference type="Proteomes" id="UP001143480">
    <property type="component" value="Unassembled WGS sequence"/>
</dbReference>
<keyword evidence="2" id="KW-1185">Reference proteome</keyword>
<reference evidence="1" key="1">
    <citation type="journal article" date="2014" name="Int. J. Syst. Evol. Microbiol.">
        <title>Complete genome sequence of Corynebacterium casei LMG S-19264T (=DSM 44701T), isolated from a smear-ripened cheese.</title>
        <authorList>
            <consortium name="US DOE Joint Genome Institute (JGI-PGF)"/>
            <person name="Walter F."/>
            <person name="Albersmeier A."/>
            <person name="Kalinowski J."/>
            <person name="Ruckert C."/>
        </authorList>
    </citation>
    <scope>NUCLEOTIDE SEQUENCE</scope>
    <source>
        <strain evidence="1">VKM Ac-1321</strain>
    </source>
</reference>
<dbReference type="RefSeq" id="WP_261959760.1">
    <property type="nucleotide sequence ID" value="NZ_BAAAXA010000001.1"/>
</dbReference>
<name>A0A9W6NKJ2_9ACTN</name>
<reference evidence="1" key="2">
    <citation type="submission" date="2023-01" db="EMBL/GenBank/DDBJ databases">
        <authorList>
            <person name="Sun Q."/>
            <person name="Evtushenko L."/>
        </authorList>
    </citation>
    <scope>NUCLEOTIDE SEQUENCE</scope>
    <source>
        <strain evidence="1">VKM Ac-1321</strain>
    </source>
</reference>
<proteinExistence type="predicted"/>
<accession>A0A9W6NKJ2</accession>
<evidence type="ECO:0000313" key="2">
    <source>
        <dbReference type="Proteomes" id="UP001143480"/>
    </source>
</evidence>
<evidence type="ECO:0000313" key="1">
    <source>
        <dbReference type="EMBL" id="GLK99861.1"/>
    </source>
</evidence>
<organism evidence="1 2">
    <name type="scientific">Dactylosporangium matsuzakiense</name>
    <dbReference type="NCBI Taxonomy" id="53360"/>
    <lineage>
        <taxon>Bacteria</taxon>
        <taxon>Bacillati</taxon>
        <taxon>Actinomycetota</taxon>
        <taxon>Actinomycetes</taxon>
        <taxon>Micromonosporales</taxon>
        <taxon>Micromonosporaceae</taxon>
        <taxon>Dactylosporangium</taxon>
    </lineage>
</organism>
<dbReference type="EMBL" id="BSFP01000005">
    <property type="protein sequence ID" value="GLK99861.1"/>
    <property type="molecule type" value="Genomic_DNA"/>
</dbReference>
<comment type="caution">
    <text evidence="1">The sequence shown here is derived from an EMBL/GenBank/DDBJ whole genome shotgun (WGS) entry which is preliminary data.</text>
</comment>